<feature type="signal peptide" evidence="1">
    <location>
        <begin position="1"/>
        <end position="25"/>
    </location>
</feature>
<keyword evidence="1" id="KW-0732">Signal</keyword>
<dbReference type="RefSeq" id="WP_326702416.1">
    <property type="nucleotide sequence ID" value="NZ_CP108861.1"/>
</dbReference>
<evidence type="ECO:0000256" key="1">
    <source>
        <dbReference type="SAM" id="SignalP"/>
    </source>
</evidence>
<reference evidence="2 3" key="1">
    <citation type="submission" date="2022-10" db="EMBL/GenBank/DDBJ databases">
        <title>The complete genomes of actinobacterial strains from the NBC collection.</title>
        <authorList>
            <person name="Joergensen T.S."/>
            <person name="Alvarez Arevalo M."/>
            <person name="Sterndorff E.B."/>
            <person name="Faurdal D."/>
            <person name="Vuksanovic O."/>
            <person name="Mourched A.-S."/>
            <person name="Charusanti P."/>
            <person name="Shaw S."/>
            <person name="Blin K."/>
            <person name="Weber T."/>
        </authorList>
    </citation>
    <scope>NUCLEOTIDE SEQUENCE [LARGE SCALE GENOMIC DNA]</scope>
    <source>
        <strain evidence="2 3">NBC 01792</strain>
    </source>
</reference>
<keyword evidence="3" id="KW-1185">Reference proteome</keyword>
<organism evidence="2 3">
    <name type="scientific">Streptomyces cyaneofuscatus</name>
    <dbReference type="NCBI Taxonomy" id="66883"/>
    <lineage>
        <taxon>Bacteria</taxon>
        <taxon>Bacillati</taxon>
        <taxon>Actinomycetota</taxon>
        <taxon>Actinomycetes</taxon>
        <taxon>Kitasatosporales</taxon>
        <taxon>Streptomycetaceae</taxon>
        <taxon>Streptomyces</taxon>
    </lineage>
</organism>
<evidence type="ECO:0000313" key="2">
    <source>
        <dbReference type="EMBL" id="WSB11636.1"/>
    </source>
</evidence>
<evidence type="ECO:0000313" key="3">
    <source>
        <dbReference type="Proteomes" id="UP001356428"/>
    </source>
</evidence>
<sequence>MNTPRTKILAAAAAVALLAGGGALALSLRGGDEPAPQTSFCWGSLTREDVSALTVEPRERYTSRETAVATSRLSYCDVDDEFTLSLESLHSAESVWGTADEVAAASPVRAPIPSAPGWVNRTYAGVLLPTDCADALAKPAPYLQIQATKDQEDTWRDGALQKRMATVLTTAAERLTGTLGCSGPAPATPAGSAPPVLEREELDPARACGIEGFAPLKPSAVAGFTQSATGGDFRLWSCAIGVGDDVSDSVVHFTVTQEPILVERHRADNENRSALLTCAGRPTLVQVGHFFGLKEKPGREDLRPDADLLTGLADAVAVQAGCERE</sequence>
<gene>
    <name evidence="2" type="ORF">OG849_32430</name>
</gene>
<dbReference type="Proteomes" id="UP001356428">
    <property type="component" value="Chromosome"/>
</dbReference>
<proteinExistence type="predicted"/>
<feature type="chain" id="PRO_5046095473" description="DUF3558 domain-containing protein" evidence="1">
    <location>
        <begin position="26"/>
        <end position="325"/>
    </location>
</feature>
<protein>
    <recommendedName>
        <fullName evidence="4">DUF3558 domain-containing protein</fullName>
    </recommendedName>
</protein>
<evidence type="ECO:0008006" key="4">
    <source>
        <dbReference type="Google" id="ProtNLM"/>
    </source>
</evidence>
<dbReference type="EMBL" id="CP109083">
    <property type="protein sequence ID" value="WSB11636.1"/>
    <property type="molecule type" value="Genomic_DNA"/>
</dbReference>
<accession>A0ABZ1F5D4</accession>
<name>A0ABZ1F5D4_9ACTN</name>